<keyword evidence="1" id="KW-0863">Zinc-finger</keyword>
<keyword evidence="1" id="KW-0862">Zinc</keyword>
<feature type="compositionally biased region" description="Polar residues" evidence="2">
    <location>
        <begin position="526"/>
        <end position="566"/>
    </location>
</feature>
<feature type="region of interest" description="Disordered" evidence="2">
    <location>
        <begin position="483"/>
        <end position="502"/>
    </location>
</feature>
<dbReference type="PROSITE" id="PS50157">
    <property type="entry name" value="ZINC_FINGER_C2H2_2"/>
    <property type="match status" value="1"/>
</dbReference>
<reference evidence="4 5" key="1">
    <citation type="submission" date="2015-11" db="EMBL/GenBank/DDBJ databases">
        <title>The genome of Debaryomyces fabryi.</title>
        <authorList>
            <person name="Tafer H."/>
            <person name="Lopandic K."/>
        </authorList>
    </citation>
    <scope>NUCLEOTIDE SEQUENCE [LARGE SCALE GENOMIC DNA]</scope>
    <source>
        <strain evidence="4 5">CBS 789</strain>
    </source>
</reference>
<feature type="region of interest" description="Disordered" evidence="2">
    <location>
        <begin position="526"/>
        <end position="570"/>
    </location>
</feature>
<comment type="caution">
    <text evidence="4">The sequence shown here is derived from an EMBL/GenBank/DDBJ whole genome shotgun (WGS) entry which is preliminary data.</text>
</comment>
<sequence length="712" mass="81090">MKLSAHKPLIVTERGSKFLPNESINHYSSHLSELLYLLNEERDLDDTSRMSIEGNLFELTSYIPKPSSAIDTNYRIFYPNEQLSKILIDNYAPLLKFSSSYFNLSLASHITKYMVELVYMLQYWEVYHLLYLLPDLEYILKLVDIEVVQTPFGPLVRPPKNLMVESMSQGLQYPFPYPFYNYSYHSLDPTVTKRKYSKINITPYIDITLANLQNPAKKRQLEPPITIKNETITNDYVEANNIETAKKDKAESVSDNAEGVNGHEYKTRGTRRKQQKDLNQNTIETFNETFNDDNEIEEEQVNEKYEEVGNPERDETPSIDVEENSEPPVQQDDKENEDHELEREVTSSQSPGSENVNNNDDNSQFEIKIIHSGSEKGLTEEEAKKNKSKSGVIHQCHLMDPHTMKACLKIFYGKNELLRHQEFVHATKKKIYKCIYCSRNGTKVQSYPRHDSLARHIRRKHGITGKENKMAVNYAKENVEVIDDPSKLPRNQASGQFGKPLPRPQFLNSDFTIKSSYAGFLLFSTRDGQSRNQPGSSSSNKSKATTESEAASPPNASMISNTSPETTVIDKSPNFESLSLHSQNVASPSTSPSHRNVNINSVNFNKPEASIIKDNFQKFRFSNPTQLHTYQFEVEKDSGATKPHSHSMDVAYLNTPLPNAIQKLNSNEELSESDLLTLDPHNLPSSIPSDEASKIRGLILELRKKQDDSKSS</sequence>
<evidence type="ECO:0000313" key="4">
    <source>
        <dbReference type="EMBL" id="KSA04141.1"/>
    </source>
</evidence>
<dbReference type="GeneID" id="26837021"/>
<proteinExistence type="predicted"/>
<evidence type="ECO:0000313" key="5">
    <source>
        <dbReference type="Proteomes" id="UP000054251"/>
    </source>
</evidence>
<dbReference type="OrthoDB" id="4016549at2759"/>
<feature type="compositionally biased region" description="Acidic residues" evidence="2">
    <location>
        <begin position="290"/>
        <end position="300"/>
    </location>
</feature>
<name>A0A0V1Q6S2_9ASCO</name>
<feature type="region of interest" description="Disordered" evidence="2">
    <location>
        <begin position="247"/>
        <end position="363"/>
    </location>
</feature>
<dbReference type="AlphaFoldDB" id="A0A0V1Q6S2"/>
<accession>A0A0V1Q6S2</accession>
<feature type="compositionally biased region" description="Polar residues" evidence="2">
    <location>
        <begin position="277"/>
        <end position="289"/>
    </location>
</feature>
<evidence type="ECO:0000259" key="3">
    <source>
        <dbReference type="PROSITE" id="PS50157"/>
    </source>
</evidence>
<keyword evidence="1" id="KW-0479">Metal-binding</keyword>
<feature type="compositionally biased region" description="Polar residues" evidence="2">
    <location>
        <begin position="346"/>
        <end position="363"/>
    </location>
</feature>
<dbReference type="EMBL" id="LMYN01000001">
    <property type="protein sequence ID" value="KSA04141.1"/>
    <property type="molecule type" value="Genomic_DNA"/>
</dbReference>
<evidence type="ECO:0000256" key="2">
    <source>
        <dbReference type="SAM" id="MobiDB-lite"/>
    </source>
</evidence>
<protein>
    <recommendedName>
        <fullName evidence="3">C2H2-type domain-containing protein</fullName>
    </recommendedName>
</protein>
<organism evidence="4 5">
    <name type="scientific">Debaryomyces fabryi</name>
    <dbReference type="NCBI Taxonomy" id="58627"/>
    <lineage>
        <taxon>Eukaryota</taxon>
        <taxon>Fungi</taxon>
        <taxon>Dikarya</taxon>
        <taxon>Ascomycota</taxon>
        <taxon>Saccharomycotina</taxon>
        <taxon>Pichiomycetes</taxon>
        <taxon>Debaryomycetaceae</taxon>
        <taxon>Debaryomyces</taxon>
    </lineage>
</organism>
<evidence type="ECO:0000256" key="1">
    <source>
        <dbReference type="PROSITE-ProRule" id="PRU00042"/>
    </source>
</evidence>
<gene>
    <name evidence="4" type="ORF">AC631_00012</name>
</gene>
<dbReference type="RefSeq" id="XP_015470243.1">
    <property type="nucleotide sequence ID" value="XM_015608842.1"/>
</dbReference>
<dbReference type="InterPro" id="IPR013087">
    <property type="entry name" value="Znf_C2H2_type"/>
</dbReference>
<feature type="domain" description="C2H2-type" evidence="3">
    <location>
        <begin position="394"/>
        <end position="430"/>
    </location>
</feature>
<feature type="compositionally biased region" description="Basic and acidic residues" evidence="2">
    <location>
        <begin position="301"/>
        <end position="316"/>
    </location>
</feature>
<keyword evidence="5" id="KW-1185">Reference proteome</keyword>
<dbReference type="Proteomes" id="UP000054251">
    <property type="component" value="Unassembled WGS sequence"/>
</dbReference>
<dbReference type="GO" id="GO:0008270">
    <property type="term" value="F:zinc ion binding"/>
    <property type="evidence" value="ECO:0007669"/>
    <property type="project" value="UniProtKB-KW"/>
</dbReference>
<feature type="compositionally biased region" description="Basic and acidic residues" evidence="2">
    <location>
        <begin position="331"/>
        <end position="345"/>
    </location>
</feature>
<dbReference type="Gene3D" id="3.30.160.60">
    <property type="entry name" value="Classic Zinc Finger"/>
    <property type="match status" value="1"/>
</dbReference>